<dbReference type="AlphaFoldDB" id="A0A562NCT5"/>
<feature type="region of interest" description="Disordered" evidence="1">
    <location>
        <begin position="84"/>
        <end position="103"/>
    </location>
</feature>
<keyword evidence="3" id="KW-1185">Reference proteome</keyword>
<evidence type="ECO:0000313" key="3">
    <source>
        <dbReference type="Proteomes" id="UP000316225"/>
    </source>
</evidence>
<sequence>MITKAPNGGVHRAHVTCDFCGTLEVVACDRLRRKGGETQLNIGQINNKLTSRKWVISNGKHECPACAARRRAFACQKKEEEAAPVMSVSATSPSQCPPREPTGPQKRLIVLALENSYDVKGKRYRGHETDATLAADLGDGIMPGWVAALREDMFGPSGGNEEIEAIRSELATVRGEFQAQSAALSQRHIAQVEALSKRLDAVCAAVGPRAERL</sequence>
<dbReference type="OrthoDB" id="7853821at2"/>
<dbReference type="RefSeq" id="WP_145399600.1">
    <property type="nucleotide sequence ID" value="NZ_VLKU01000013.1"/>
</dbReference>
<proteinExistence type="predicted"/>
<dbReference type="Proteomes" id="UP000316225">
    <property type="component" value="Unassembled WGS sequence"/>
</dbReference>
<organism evidence="2 3">
    <name type="scientific">Paracoccus sulfuroxidans</name>
    <dbReference type="NCBI Taxonomy" id="384678"/>
    <lineage>
        <taxon>Bacteria</taxon>
        <taxon>Pseudomonadati</taxon>
        <taxon>Pseudomonadota</taxon>
        <taxon>Alphaproteobacteria</taxon>
        <taxon>Rhodobacterales</taxon>
        <taxon>Paracoccaceae</taxon>
        <taxon>Paracoccus</taxon>
    </lineage>
</organism>
<evidence type="ECO:0000313" key="2">
    <source>
        <dbReference type="EMBL" id="TWI29721.1"/>
    </source>
</evidence>
<dbReference type="EMBL" id="VLKU01000013">
    <property type="protein sequence ID" value="TWI29721.1"/>
    <property type="molecule type" value="Genomic_DNA"/>
</dbReference>
<accession>A0A562NCT5</accession>
<name>A0A562NCT5_9RHOB</name>
<protein>
    <submittedName>
        <fullName evidence="2">Uncharacterized protein</fullName>
    </submittedName>
</protein>
<comment type="caution">
    <text evidence="2">The sequence shown here is derived from an EMBL/GenBank/DDBJ whole genome shotgun (WGS) entry which is preliminary data.</text>
</comment>
<reference evidence="2 3" key="1">
    <citation type="journal article" date="2015" name="Stand. Genomic Sci.">
        <title>Genomic Encyclopedia of Bacterial and Archaeal Type Strains, Phase III: the genomes of soil and plant-associated and newly described type strains.</title>
        <authorList>
            <person name="Whitman W.B."/>
            <person name="Woyke T."/>
            <person name="Klenk H.P."/>
            <person name="Zhou Y."/>
            <person name="Lilburn T.G."/>
            <person name="Beck B.J."/>
            <person name="De Vos P."/>
            <person name="Vandamme P."/>
            <person name="Eisen J.A."/>
            <person name="Garrity G."/>
            <person name="Hugenholtz P."/>
            <person name="Kyrpides N.C."/>
        </authorList>
    </citation>
    <scope>NUCLEOTIDE SEQUENCE [LARGE SCALE GENOMIC DNA]</scope>
    <source>
        <strain evidence="2 3">CGMCC 1.5364</strain>
    </source>
</reference>
<evidence type="ECO:0000256" key="1">
    <source>
        <dbReference type="SAM" id="MobiDB-lite"/>
    </source>
</evidence>
<gene>
    <name evidence="2" type="ORF">IQ24_03538</name>
</gene>